<evidence type="ECO:0000313" key="3">
    <source>
        <dbReference type="EMBL" id="SDR83012.1"/>
    </source>
</evidence>
<dbReference type="RefSeq" id="WP_026933227.1">
    <property type="nucleotide sequence ID" value="NZ_LT629745.1"/>
</dbReference>
<organism evidence="3 4">
    <name type="scientific">Christiangramia echinicola</name>
    <dbReference type="NCBI Taxonomy" id="279359"/>
    <lineage>
        <taxon>Bacteria</taxon>
        <taxon>Pseudomonadati</taxon>
        <taxon>Bacteroidota</taxon>
        <taxon>Flavobacteriia</taxon>
        <taxon>Flavobacteriales</taxon>
        <taxon>Flavobacteriaceae</taxon>
        <taxon>Christiangramia</taxon>
    </lineage>
</organism>
<name>A0A1H1M8X8_9FLAO</name>
<gene>
    <name evidence="3" type="ORF">SAMN04488552_1198</name>
</gene>
<comment type="similarity">
    <text evidence="1">Belongs to the AHA1 family.</text>
</comment>
<feature type="domain" description="Activator of Hsp90 ATPase homologue 1/2-like C-terminal" evidence="2">
    <location>
        <begin position="15"/>
        <end position="136"/>
    </location>
</feature>
<dbReference type="Gene3D" id="3.30.530.20">
    <property type="match status" value="1"/>
</dbReference>
<protein>
    <submittedName>
        <fullName evidence="3">Uncharacterized conserved protein YndB, AHSA1/START domain</fullName>
    </submittedName>
</protein>
<evidence type="ECO:0000313" key="4">
    <source>
        <dbReference type="Proteomes" id="UP000198858"/>
    </source>
</evidence>
<accession>A0A1H1M8X8</accession>
<dbReference type="SUPFAM" id="SSF55961">
    <property type="entry name" value="Bet v1-like"/>
    <property type="match status" value="1"/>
</dbReference>
<dbReference type="STRING" id="1250231.SAMN04488552_1198"/>
<reference evidence="3 4" key="1">
    <citation type="submission" date="2016-10" db="EMBL/GenBank/DDBJ databases">
        <authorList>
            <person name="Varghese N."/>
            <person name="Submissions S."/>
        </authorList>
    </citation>
    <scope>NUCLEOTIDE SEQUENCE [LARGE SCALE GENOMIC DNA]</scope>
    <source>
        <strain evidence="3 4">Mar_2010_102</strain>
    </source>
</reference>
<dbReference type="Proteomes" id="UP000198858">
    <property type="component" value="Chromosome I"/>
</dbReference>
<dbReference type="InterPro" id="IPR023393">
    <property type="entry name" value="START-like_dom_sf"/>
</dbReference>
<keyword evidence="4" id="KW-1185">Reference proteome</keyword>
<evidence type="ECO:0000259" key="2">
    <source>
        <dbReference type="Pfam" id="PF08327"/>
    </source>
</evidence>
<proteinExistence type="inferred from homology"/>
<dbReference type="Pfam" id="PF08327">
    <property type="entry name" value="AHSA1"/>
    <property type="match status" value="1"/>
</dbReference>
<dbReference type="InterPro" id="IPR013538">
    <property type="entry name" value="ASHA1/2-like_C"/>
</dbReference>
<dbReference type="EMBL" id="LT629745">
    <property type="protein sequence ID" value="SDR83012.1"/>
    <property type="molecule type" value="Genomic_DNA"/>
</dbReference>
<evidence type="ECO:0000256" key="1">
    <source>
        <dbReference type="ARBA" id="ARBA00006817"/>
    </source>
</evidence>
<dbReference type="AlphaFoldDB" id="A0A1H1M8X8"/>
<sequence length="153" mass="17728">MKNLEINAKLQIAKPRNEVFDAIIDPEKMSNYFISPGADKMEEGKSVIWGFPEFPDMKIDVKILKLKIPELIIFEWEGSKDRDLEVKIELEERPNNQTLVKLTEGKMEPNEEGITWLGRNTEGWANFLACMKAYLEFGINLREGGFDFMKKPE</sequence>